<protein>
    <submittedName>
        <fullName evidence="1">Uncharacterized protein</fullName>
    </submittedName>
</protein>
<dbReference type="AlphaFoldDB" id="A0A9D4JWF0"/>
<evidence type="ECO:0000313" key="2">
    <source>
        <dbReference type="Proteomes" id="UP000828390"/>
    </source>
</evidence>
<reference evidence="1" key="2">
    <citation type="submission" date="2020-11" db="EMBL/GenBank/DDBJ databases">
        <authorList>
            <person name="McCartney M.A."/>
            <person name="Auch B."/>
            <person name="Kono T."/>
            <person name="Mallez S."/>
            <person name="Becker A."/>
            <person name="Gohl D.M."/>
            <person name="Silverstein K.A.T."/>
            <person name="Koren S."/>
            <person name="Bechman K.B."/>
            <person name="Herman A."/>
            <person name="Abrahante J.E."/>
            <person name="Garbe J."/>
        </authorList>
    </citation>
    <scope>NUCLEOTIDE SEQUENCE</scope>
    <source>
        <strain evidence="1">Duluth1</strain>
        <tissue evidence="1">Whole animal</tissue>
    </source>
</reference>
<dbReference type="Proteomes" id="UP000828390">
    <property type="component" value="Unassembled WGS sequence"/>
</dbReference>
<comment type="caution">
    <text evidence="1">The sequence shown here is derived from an EMBL/GenBank/DDBJ whole genome shotgun (WGS) entry which is preliminary data.</text>
</comment>
<evidence type="ECO:0000313" key="1">
    <source>
        <dbReference type="EMBL" id="KAH3822888.1"/>
    </source>
</evidence>
<keyword evidence="2" id="KW-1185">Reference proteome</keyword>
<dbReference type="EMBL" id="JAIWYP010000005">
    <property type="protein sequence ID" value="KAH3822888.1"/>
    <property type="molecule type" value="Genomic_DNA"/>
</dbReference>
<accession>A0A9D4JWF0</accession>
<proteinExistence type="predicted"/>
<gene>
    <name evidence="1" type="ORF">DPMN_124682</name>
</gene>
<organism evidence="1 2">
    <name type="scientific">Dreissena polymorpha</name>
    <name type="common">Zebra mussel</name>
    <name type="synonym">Mytilus polymorpha</name>
    <dbReference type="NCBI Taxonomy" id="45954"/>
    <lineage>
        <taxon>Eukaryota</taxon>
        <taxon>Metazoa</taxon>
        <taxon>Spiralia</taxon>
        <taxon>Lophotrochozoa</taxon>
        <taxon>Mollusca</taxon>
        <taxon>Bivalvia</taxon>
        <taxon>Autobranchia</taxon>
        <taxon>Heteroconchia</taxon>
        <taxon>Euheterodonta</taxon>
        <taxon>Imparidentia</taxon>
        <taxon>Neoheterodontei</taxon>
        <taxon>Myida</taxon>
        <taxon>Dreissenoidea</taxon>
        <taxon>Dreissenidae</taxon>
        <taxon>Dreissena</taxon>
    </lineage>
</organism>
<sequence length="55" mass="5563">MSAGVTVYQGSAGTMPGRCRDAAGILPGRCRLSSGLTGAIPAVTGAHSRLHRDKP</sequence>
<reference evidence="1" key="1">
    <citation type="journal article" date="2019" name="bioRxiv">
        <title>The Genome of the Zebra Mussel, Dreissena polymorpha: A Resource for Invasive Species Research.</title>
        <authorList>
            <person name="McCartney M.A."/>
            <person name="Auch B."/>
            <person name="Kono T."/>
            <person name="Mallez S."/>
            <person name="Zhang Y."/>
            <person name="Obille A."/>
            <person name="Becker A."/>
            <person name="Abrahante J.E."/>
            <person name="Garbe J."/>
            <person name="Badalamenti J.P."/>
            <person name="Herman A."/>
            <person name="Mangelson H."/>
            <person name="Liachko I."/>
            <person name="Sullivan S."/>
            <person name="Sone E.D."/>
            <person name="Koren S."/>
            <person name="Silverstein K.A.T."/>
            <person name="Beckman K.B."/>
            <person name="Gohl D.M."/>
        </authorList>
    </citation>
    <scope>NUCLEOTIDE SEQUENCE</scope>
    <source>
        <strain evidence="1">Duluth1</strain>
        <tissue evidence="1">Whole animal</tissue>
    </source>
</reference>
<name>A0A9D4JWF0_DREPO</name>